<evidence type="ECO:0000259" key="1">
    <source>
        <dbReference type="Pfam" id="PF00085"/>
    </source>
</evidence>
<dbReference type="Gene3D" id="3.40.30.10">
    <property type="entry name" value="Glutaredoxin"/>
    <property type="match status" value="2"/>
</dbReference>
<dbReference type="GO" id="GO:0006457">
    <property type="term" value="P:protein folding"/>
    <property type="evidence" value="ECO:0007669"/>
    <property type="project" value="TreeGrafter"/>
</dbReference>
<dbReference type="EMBL" id="BDDD01001765">
    <property type="protein sequence ID" value="GAV78238.1"/>
    <property type="molecule type" value="Genomic_DNA"/>
</dbReference>
<organism evidence="2 3">
    <name type="scientific">Cephalotus follicularis</name>
    <name type="common">Albany pitcher plant</name>
    <dbReference type="NCBI Taxonomy" id="3775"/>
    <lineage>
        <taxon>Eukaryota</taxon>
        <taxon>Viridiplantae</taxon>
        <taxon>Streptophyta</taxon>
        <taxon>Embryophyta</taxon>
        <taxon>Tracheophyta</taxon>
        <taxon>Spermatophyta</taxon>
        <taxon>Magnoliopsida</taxon>
        <taxon>eudicotyledons</taxon>
        <taxon>Gunneridae</taxon>
        <taxon>Pentapetalae</taxon>
        <taxon>rosids</taxon>
        <taxon>fabids</taxon>
        <taxon>Oxalidales</taxon>
        <taxon>Cephalotaceae</taxon>
        <taxon>Cephalotus</taxon>
    </lineage>
</organism>
<name>A0A1Q3CDN3_CEPFO</name>
<dbReference type="PANTHER" id="PTHR45672">
    <property type="entry name" value="PROTEIN DISULFIDE-ISOMERASE C17H9.14C-RELATED"/>
    <property type="match status" value="1"/>
</dbReference>
<accession>A0A1Q3CDN3</accession>
<feature type="domain" description="Thioredoxin" evidence="1">
    <location>
        <begin position="1"/>
        <end position="49"/>
    </location>
</feature>
<dbReference type="AlphaFoldDB" id="A0A1Q3CDN3"/>
<dbReference type="InterPro" id="IPR013766">
    <property type="entry name" value="Thioredoxin_domain"/>
</dbReference>
<dbReference type="InterPro" id="IPR036249">
    <property type="entry name" value="Thioredoxin-like_sf"/>
</dbReference>
<keyword evidence="3" id="KW-1185">Reference proteome</keyword>
<feature type="non-terminal residue" evidence="2">
    <location>
        <position position="1"/>
    </location>
</feature>
<feature type="non-terminal residue" evidence="2">
    <location>
        <position position="125"/>
    </location>
</feature>
<dbReference type="Pfam" id="PF00085">
    <property type="entry name" value="Thioredoxin"/>
    <property type="match status" value="1"/>
</dbReference>
<dbReference type="InterPro" id="IPR051063">
    <property type="entry name" value="PDI"/>
</dbReference>
<dbReference type="OrthoDB" id="10264505at2759"/>
<dbReference type="GO" id="GO:0003756">
    <property type="term" value="F:protein disulfide isomerase activity"/>
    <property type="evidence" value="ECO:0007669"/>
    <property type="project" value="TreeGrafter"/>
</dbReference>
<dbReference type="STRING" id="3775.A0A1Q3CDN3"/>
<dbReference type="GO" id="GO:0005783">
    <property type="term" value="C:endoplasmic reticulum"/>
    <property type="evidence" value="ECO:0007669"/>
    <property type="project" value="TreeGrafter"/>
</dbReference>
<evidence type="ECO:0000313" key="2">
    <source>
        <dbReference type="EMBL" id="GAV78238.1"/>
    </source>
</evidence>
<dbReference type="SUPFAM" id="SSF52833">
    <property type="entry name" value="Thioredoxin-like"/>
    <property type="match status" value="2"/>
</dbReference>
<comment type="caution">
    <text evidence="2">The sequence shown here is derived from an EMBL/GenBank/DDBJ whole genome shotgun (WGS) entry which is preliminary data.</text>
</comment>
<evidence type="ECO:0000313" key="3">
    <source>
        <dbReference type="Proteomes" id="UP000187406"/>
    </source>
</evidence>
<dbReference type="Proteomes" id="UP000187406">
    <property type="component" value="Unassembled WGS sequence"/>
</dbReference>
<proteinExistence type="predicted"/>
<gene>
    <name evidence="2" type="ORF">CFOL_v3_21706</name>
</gene>
<dbReference type="PANTHER" id="PTHR45672:SF19">
    <property type="entry name" value="PROTEIN DISULFIDE-ISOMERASE LIKE 2-1"/>
    <property type="match status" value="1"/>
</dbReference>
<sequence>QVDCDEQKSICSKYGVSGYPTIQWFPKGSLESKKYDRPRNAESLAEFVNSEGGTNVKIATAPSNVMVLTTYNSDEVVLDKNKDVLVEYTGCSDCTYEKVASTFKSEGDVVIANLDVDKYKDVAEK</sequence>
<dbReference type="InParanoid" id="A0A1Q3CDN3"/>
<protein>
    <submittedName>
        <fullName evidence="2">Thioredoxin domain-containing protein</fullName>
    </submittedName>
</protein>
<reference evidence="3" key="1">
    <citation type="submission" date="2016-04" db="EMBL/GenBank/DDBJ databases">
        <title>Cephalotus genome sequencing.</title>
        <authorList>
            <person name="Fukushima K."/>
            <person name="Hasebe M."/>
            <person name="Fang X."/>
        </authorList>
    </citation>
    <scope>NUCLEOTIDE SEQUENCE [LARGE SCALE GENOMIC DNA]</scope>
    <source>
        <strain evidence="3">cv. St1</strain>
    </source>
</reference>